<dbReference type="SUPFAM" id="SSF52172">
    <property type="entry name" value="CheY-like"/>
    <property type="match status" value="1"/>
</dbReference>
<dbReference type="InterPro" id="IPR025944">
    <property type="entry name" value="Sigma_54_int_dom_CS"/>
</dbReference>
<feature type="domain" description="Sigma-54 factor interaction" evidence="7">
    <location>
        <begin position="345"/>
        <end position="574"/>
    </location>
</feature>
<dbReference type="EMBL" id="FOLQ01000001">
    <property type="protein sequence ID" value="SFC02352.1"/>
    <property type="molecule type" value="Genomic_DNA"/>
</dbReference>
<dbReference type="PANTHER" id="PTHR32071:SF117">
    <property type="entry name" value="PTS-DEPENDENT DIHYDROXYACETONE KINASE OPERON REGULATORY PROTEIN-RELATED"/>
    <property type="match status" value="1"/>
</dbReference>
<evidence type="ECO:0000256" key="5">
    <source>
        <dbReference type="ARBA" id="ARBA00023163"/>
    </source>
</evidence>
<dbReference type="PROSITE" id="PS50110">
    <property type="entry name" value="RESPONSE_REGULATORY"/>
    <property type="match status" value="1"/>
</dbReference>
<dbReference type="PANTHER" id="PTHR32071">
    <property type="entry name" value="TRANSCRIPTIONAL REGULATORY PROTEIN"/>
    <property type="match status" value="1"/>
</dbReference>
<dbReference type="Gene3D" id="1.10.10.60">
    <property type="entry name" value="Homeodomain-like"/>
    <property type="match status" value="1"/>
</dbReference>
<name>A0A1I1FTI8_9BACT</name>
<dbReference type="InterPro" id="IPR027417">
    <property type="entry name" value="P-loop_NTPase"/>
</dbReference>
<keyword evidence="1" id="KW-0547">Nucleotide-binding</keyword>
<keyword evidence="5" id="KW-0804">Transcription</keyword>
<dbReference type="STRING" id="662367.SAMN05216167_101300"/>
<dbReference type="GO" id="GO:0000160">
    <property type="term" value="P:phosphorelay signal transduction system"/>
    <property type="evidence" value="ECO:0007669"/>
    <property type="project" value="InterPro"/>
</dbReference>
<gene>
    <name evidence="9" type="ORF">SAMN05216167_101300</name>
</gene>
<dbReference type="PROSITE" id="PS00688">
    <property type="entry name" value="SIGMA54_INTERACT_3"/>
    <property type="match status" value="1"/>
</dbReference>
<dbReference type="Pfam" id="PF00158">
    <property type="entry name" value="Sigma54_activat"/>
    <property type="match status" value="1"/>
</dbReference>
<evidence type="ECO:0000259" key="8">
    <source>
        <dbReference type="PROSITE" id="PS50110"/>
    </source>
</evidence>
<keyword evidence="2" id="KW-0067">ATP-binding</keyword>
<evidence type="ECO:0000256" key="4">
    <source>
        <dbReference type="ARBA" id="ARBA00023125"/>
    </source>
</evidence>
<dbReference type="Pfam" id="PF25601">
    <property type="entry name" value="AAA_lid_14"/>
    <property type="match status" value="1"/>
</dbReference>
<dbReference type="InterPro" id="IPR058031">
    <property type="entry name" value="AAA_lid_NorR"/>
</dbReference>
<sequence>MLSPVNPPLSSTSSCNILIVEDEYIIANDLELILVEAGYPVIGVADSVAEALALMDQQKPDIVLLDIYLKGKETGIDLAKQLEDRSIPFIYISANDNKSVLEAVKATQPIGYIVKPFREKDILTTLEISRYRHAHSVEMKLREEKALQIALTDALSAQVGWEHKLLNVAMVLQSHVPFDFLSIQYQKKGTIHNFNYYRVGFEEYQTISLTDIQQMTNTAIDQLLQLQIGQSPSGPVRYNEDTFSVFCQQNRFGQMLAKTFRMESALVMPLSVGPFDTFTISFLSRKPDAYLSRHLNLLERLEQPIVLMLERVLAFEEVARLSEQLKRENNYLQEEVKTLANFEEIIGRSQRLLRVFDQVTQVANTDTTVLILGESGTGKELIARALHNLSARKDKILVKINCATLPATLIESELFGHEKGAFTGAFEKRIGKFELAQGGTIFLDEIGEMPLELQAKLLRVLQEKEIERVGGRTPIKTDVRVMAATNRYLEKEVAEGRFRMDLYFRLATFPITLPSLRERPGDIPLLAQFFAQRSARKLGKPFRGISEPVLNELINYSWPGNIRELENVIEQAVIINDGQSPLSLGRPLINSLFSMNMAGPMSQSAGSFKEYGQPANATPKDLQDVKHIQQETEREYILAILKQTNGRIRGSGGAAELLNLKPTTLEYRMDKLGIRKTLSVQPPNSSSDQR</sequence>
<proteinExistence type="predicted"/>
<dbReference type="InterPro" id="IPR001789">
    <property type="entry name" value="Sig_transdc_resp-reg_receiver"/>
</dbReference>
<evidence type="ECO:0000256" key="1">
    <source>
        <dbReference type="ARBA" id="ARBA00022741"/>
    </source>
</evidence>
<dbReference type="InterPro" id="IPR011006">
    <property type="entry name" value="CheY-like_superfamily"/>
</dbReference>
<dbReference type="InterPro" id="IPR002078">
    <property type="entry name" value="Sigma_54_int"/>
</dbReference>
<dbReference type="SUPFAM" id="SSF52540">
    <property type="entry name" value="P-loop containing nucleoside triphosphate hydrolases"/>
    <property type="match status" value="1"/>
</dbReference>
<dbReference type="PROSITE" id="PS00675">
    <property type="entry name" value="SIGMA54_INTERACT_1"/>
    <property type="match status" value="1"/>
</dbReference>
<keyword evidence="3" id="KW-0805">Transcription regulation</keyword>
<evidence type="ECO:0000256" key="2">
    <source>
        <dbReference type="ARBA" id="ARBA00022840"/>
    </source>
</evidence>
<dbReference type="SMART" id="SM00448">
    <property type="entry name" value="REC"/>
    <property type="match status" value="1"/>
</dbReference>
<keyword evidence="4 9" id="KW-0238">DNA-binding</keyword>
<feature type="domain" description="Response regulatory" evidence="8">
    <location>
        <begin position="16"/>
        <end position="130"/>
    </location>
</feature>
<dbReference type="CDD" id="cd00009">
    <property type="entry name" value="AAA"/>
    <property type="match status" value="1"/>
</dbReference>
<dbReference type="RefSeq" id="WP_245776478.1">
    <property type="nucleotide sequence ID" value="NZ_FOLQ01000001.1"/>
</dbReference>
<dbReference type="Gene3D" id="3.40.50.300">
    <property type="entry name" value="P-loop containing nucleotide triphosphate hydrolases"/>
    <property type="match status" value="1"/>
</dbReference>
<dbReference type="InterPro" id="IPR002197">
    <property type="entry name" value="HTH_Fis"/>
</dbReference>
<accession>A0A1I1FTI8</accession>
<evidence type="ECO:0000256" key="3">
    <source>
        <dbReference type="ARBA" id="ARBA00023015"/>
    </source>
</evidence>
<reference evidence="9 10" key="1">
    <citation type="submission" date="2016-10" db="EMBL/GenBank/DDBJ databases">
        <authorList>
            <person name="de Groot N.N."/>
        </authorList>
    </citation>
    <scope>NUCLEOTIDE SEQUENCE [LARGE SCALE GENOMIC DNA]</scope>
    <source>
        <strain evidence="9 10">DSM 26130</strain>
    </source>
</reference>
<dbReference type="Gene3D" id="3.40.50.2300">
    <property type="match status" value="1"/>
</dbReference>
<protein>
    <submittedName>
        <fullName evidence="9">Transcriptional regulator containing GAF, AAA-type ATPase, and DNA-binding Fis domains</fullName>
    </submittedName>
</protein>
<organism evidence="9 10">
    <name type="scientific">Spirosoma endophyticum</name>
    <dbReference type="NCBI Taxonomy" id="662367"/>
    <lineage>
        <taxon>Bacteria</taxon>
        <taxon>Pseudomonadati</taxon>
        <taxon>Bacteroidota</taxon>
        <taxon>Cytophagia</taxon>
        <taxon>Cytophagales</taxon>
        <taxon>Cytophagaceae</taxon>
        <taxon>Spirosoma</taxon>
    </lineage>
</organism>
<keyword evidence="10" id="KW-1185">Reference proteome</keyword>
<dbReference type="FunFam" id="3.40.50.300:FF:000006">
    <property type="entry name" value="DNA-binding transcriptional regulator NtrC"/>
    <property type="match status" value="1"/>
</dbReference>
<dbReference type="GO" id="GO:0043565">
    <property type="term" value="F:sequence-specific DNA binding"/>
    <property type="evidence" value="ECO:0007669"/>
    <property type="project" value="InterPro"/>
</dbReference>
<feature type="modified residue" description="4-aspartylphosphate" evidence="6">
    <location>
        <position position="66"/>
    </location>
</feature>
<dbReference type="InterPro" id="IPR009057">
    <property type="entry name" value="Homeodomain-like_sf"/>
</dbReference>
<evidence type="ECO:0000259" key="7">
    <source>
        <dbReference type="PROSITE" id="PS50045"/>
    </source>
</evidence>
<dbReference type="GO" id="GO:0006355">
    <property type="term" value="P:regulation of DNA-templated transcription"/>
    <property type="evidence" value="ECO:0007669"/>
    <property type="project" value="InterPro"/>
</dbReference>
<dbReference type="Gene3D" id="1.10.8.60">
    <property type="match status" value="1"/>
</dbReference>
<dbReference type="PROSITE" id="PS00676">
    <property type="entry name" value="SIGMA54_INTERACT_2"/>
    <property type="match status" value="1"/>
</dbReference>
<dbReference type="Pfam" id="PF00072">
    <property type="entry name" value="Response_reg"/>
    <property type="match status" value="1"/>
</dbReference>
<evidence type="ECO:0000256" key="6">
    <source>
        <dbReference type="PROSITE-ProRule" id="PRU00169"/>
    </source>
</evidence>
<dbReference type="InterPro" id="IPR003593">
    <property type="entry name" value="AAA+_ATPase"/>
</dbReference>
<dbReference type="Proteomes" id="UP000198598">
    <property type="component" value="Unassembled WGS sequence"/>
</dbReference>
<keyword evidence="6" id="KW-0597">Phosphoprotein</keyword>
<dbReference type="InterPro" id="IPR025662">
    <property type="entry name" value="Sigma_54_int_dom_ATP-bd_1"/>
</dbReference>
<dbReference type="PROSITE" id="PS50045">
    <property type="entry name" value="SIGMA54_INTERACT_4"/>
    <property type="match status" value="1"/>
</dbReference>
<dbReference type="InterPro" id="IPR025943">
    <property type="entry name" value="Sigma_54_int_dom_ATP-bd_2"/>
</dbReference>
<dbReference type="AlphaFoldDB" id="A0A1I1FTI8"/>
<dbReference type="Pfam" id="PF02954">
    <property type="entry name" value="HTH_8"/>
    <property type="match status" value="1"/>
</dbReference>
<dbReference type="SMART" id="SM00382">
    <property type="entry name" value="AAA"/>
    <property type="match status" value="1"/>
</dbReference>
<dbReference type="SUPFAM" id="SSF46689">
    <property type="entry name" value="Homeodomain-like"/>
    <property type="match status" value="1"/>
</dbReference>
<evidence type="ECO:0000313" key="9">
    <source>
        <dbReference type="EMBL" id="SFC02352.1"/>
    </source>
</evidence>
<dbReference type="GO" id="GO:0005524">
    <property type="term" value="F:ATP binding"/>
    <property type="evidence" value="ECO:0007669"/>
    <property type="project" value="UniProtKB-KW"/>
</dbReference>
<dbReference type="CDD" id="cd17534">
    <property type="entry name" value="REC_DC-like"/>
    <property type="match status" value="1"/>
</dbReference>
<evidence type="ECO:0000313" key="10">
    <source>
        <dbReference type="Proteomes" id="UP000198598"/>
    </source>
</evidence>